<gene>
    <name evidence="1" type="ORF">soil367_00355</name>
</gene>
<sequence length="100" mass="11070">MKNDGNGWSVSLDQATAVHESGFRLTFTGHPSTRNFDIQPSGMPASMEALEWARLLRQGTDLYRQAFGDDDGSFEPPRGAVEAAPKKPVITVKRRRQVNP</sequence>
<evidence type="ECO:0000313" key="1">
    <source>
        <dbReference type="EMBL" id="QCF24530.1"/>
    </source>
</evidence>
<organism evidence="1 2">
    <name type="scientific">Hydrocarboniclastica marina</name>
    <dbReference type="NCBI Taxonomy" id="2259620"/>
    <lineage>
        <taxon>Bacteria</taxon>
        <taxon>Pseudomonadati</taxon>
        <taxon>Pseudomonadota</taxon>
        <taxon>Gammaproteobacteria</taxon>
        <taxon>Alteromonadales</taxon>
        <taxon>Alteromonadaceae</taxon>
        <taxon>Hydrocarboniclastica</taxon>
    </lineage>
</organism>
<dbReference type="RefSeq" id="WP_136545830.1">
    <property type="nucleotide sequence ID" value="NZ_CP031093.1"/>
</dbReference>
<dbReference type="KEGG" id="hmi:soil367_00355"/>
<accession>A0A4V1D8A7</accession>
<name>A0A4V1D8A7_9ALTE</name>
<dbReference type="Proteomes" id="UP000298049">
    <property type="component" value="Chromosome"/>
</dbReference>
<protein>
    <submittedName>
        <fullName evidence="1">Uncharacterized protein</fullName>
    </submittedName>
</protein>
<dbReference type="EMBL" id="CP031093">
    <property type="protein sequence ID" value="QCF24530.1"/>
    <property type="molecule type" value="Genomic_DNA"/>
</dbReference>
<dbReference type="OrthoDB" id="6387668at2"/>
<proteinExistence type="predicted"/>
<keyword evidence="2" id="KW-1185">Reference proteome</keyword>
<reference evidence="1 2" key="1">
    <citation type="submission" date="2018-07" db="EMBL/GenBank/DDBJ databases">
        <title>Marsedoiliclastica nanhaica gen. nov. sp. nov., a novel marine hydrocarbonoclastic bacterium isolated from an in-situ enriched hydrocarbon-degrading consortium in deep-sea sediment.</title>
        <authorList>
            <person name="Dong C."/>
            <person name="Ma T."/>
            <person name="Liu R."/>
            <person name="Shao Z."/>
        </authorList>
    </citation>
    <scope>NUCLEOTIDE SEQUENCE [LARGE SCALE GENOMIC DNA]</scope>
    <source>
        <strain evidence="2">soil36-7</strain>
    </source>
</reference>
<evidence type="ECO:0000313" key="2">
    <source>
        <dbReference type="Proteomes" id="UP000298049"/>
    </source>
</evidence>
<dbReference type="AlphaFoldDB" id="A0A4V1D8A7"/>